<evidence type="ECO:0000313" key="2">
    <source>
        <dbReference type="Proteomes" id="UP001525379"/>
    </source>
</evidence>
<protein>
    <recommendedName>
        <fullName evidence="3">Ferredoxin</fullName>
    </recommendedName>
</protein>
<dbReference type="RefSeq" id="WP_260104576.1">
    <property type="nucleotide sequence ID" value="NZ_JALXSQ010000041.1"/>
</dbReference>
<organism evidence="1 2">
    <name type="scientific">Pseudoclavibacter albus</name>
    <dbReference type="NCBI Taxonomy" id="272241"/>
    <lineage>
        <taxon>Bacteria</taxon>
        <taxon>Bacillati</taxon>
        <taxon>Actinomycetota</taxon>
        <taxon>Actinomycetes</taxon>
        <taxon>Micrococcales</taxon>
        <taxon>Microbacteriaceae</taxon>
        <taxon>Pseudoclavibacter</taxon>
    </lineage>
</organism>
<evidence type="ECO:0000313" key="1">
    <source>
        <dbReference type="EMBL" id="MCT2043403.1"/>
    </source>
</evidence>
<reference evidence="1 2" key="1">
    <citation type="submission" date="2022-04" db="EMBL/GenBank/DDBJ databases">
        <title>Human microbiome associated bacterial genomes.</title>
        <authorList>
            <person name="Sandstrom S."/>
            <person name="Salamzade R."/>
            <person name="Kalan L.R."/>
        </authorList>
    </citation>
    <scope>NUCLEOTIDE SEQUENCE [LARGE SCALE GENOMIC DNA]</scope>
    <source>
        <strain evidence="2">p3-SID1799</strain>
    </source>
</reference>
<gene>
    <name evidence="1" type="ORF">M3D15_08705</name>
</gene>
<dbReference type="Proteomes" id="UP001525379">
    <property type="component" value="Unassembled WGS sequence"/>
</dbReference>
<accession>A0ABT2HYK7</accession>
<sequence>MTTPRIRLDRTQISVVVTCSACPHWAAFAWDDLDGWRVGRDHEANVHPGNRQAATAYAKAAERAGITPAPAIPAARLNPRQ</sequence>
<proteinExistence type="predicted"/>
<comment type="caution">
    <text evidence="1">The sequence shown here is derived from an EMBL/GenBank/DDBJ whole genome shotgun (WGS) entry which is preliminary data.</text>
</comment>
<name>A0ABT2HYK7_9MICO</name>
<evidence type="ECO:0008006" key="3">
    <source>
        <dbReference type="Google" id="ProtNLM"/>
    </source>
</evidence>
<dbReference type="EMBL" id="JALXSQ010000041">
    <property type="protein sequence ID" value="MCT2043403.1"/>
    <property type="molecule type" value="Genomic_DNA"/>
</dbReference>
<keyword evidence="2" id="KW-1185">Reference proteome</keyword>